<comment type="similarity">
    <text evidence="2">Belongs to the UPF0382 family.</text>
</comment>
<reference evidence="7 8" key="1">
    <citation type="submission" date="2024-04" db="EMBL/GenBank/DDBJ databases">
        <title>whole genome sequencing of Lutimonas vermicola strain IMCC1616.</title>
        <authorList>
            <person name="Bae S.S."/>
        </authorList>
    </citation>
    <scope>NUCLEOTIDE SEQUENCE [LARGE SCALE GENOMIC DNA]</scope>
    <source>
        <strain evidence="7 8">IMCC1616</strain>
    </source>
</reference>
<name>A0ABU9KZF9_9FLAO</name>
<gene>
    <name evidence="7" type="ORF">AABB81_06715</name>
</gene>
<dbReference type="RefSeq" id="WP_342159436.1">
    <property type="nucleotide sequence ID" value="NZ_JBCDNA010000001.1"/>
</dbReference>
<feature type="transmembrane region" description="Helical" evidence="6">
    <location>
        <begin position="70"/>
        <end position="90"/>
    </location>
</feature>
<keyword evidence="8" id="KW-1185">Reference proteome</keyword>
<evidence type="ECO:0000313" key="8">
    <source>
        <dbReference type="Proteomes" id="UP001474120"/>
    </source>
</evidence>
<dbReference type="PANTHER" id="PTHR43461">
    <property type="entry name" value="TRANSMEMBRANE PROTEIN 256"/>
    <property type="match status" value="1"/>
</dbReference>
<sequence>MKSKIMAMAAFLGMLTIILGAFGAHALKEKLDAESMQSFETGVRYMMYHVLAVLLIQNSALLTEKVKNKISLLFFTGIIFFSGSIFVIALDLIPAGAIWFVTPLGGLFFILGWLMAGITFFKSGDKNRK</sequence>
<accession>A0ABU9KZF9</accession>
<dbReference type="InterPro" id="IPR006696">
    <property type="entry name" value="DUF423"/>
</dbReference>
<comment type="subcellular location">
    <subcellularLocation>
        <location evidence="1">Membrane</location>
        <topology evidence="1">Multi-pass membrane protein</topology>
    </subcellularLocation>
</comment>
<evidence type="ECO:0000256" key="1">
    <source>
        <dbReference type="ARBA" id="ARBA00004141"/>
    </source>
</evidence>
<evidence type="ECO:0000256" key="6">
    <source>
        <dbReference type="SAM" id="Phobius"/>
    </source>
</evidence>
<dbReference type="Proteomes" id="UP001474120">
    <property type="component" value="Unassembled WGS sequence"/>
</dbReference>
<keyword evidence="5 6" id="KW-0472">Membrane</keyword>
<keyword evidence="4 6" id="KW-1133">Transmembrane helix</keyword>
<evidence type="ECO:0000313" key="7">
    <source>
        <dbReference type="EMBL" id="MEL4455582.1"/>
    </source>
</evidence>
<keyword evidence="3 6" id="KW-0812">Transmembrane</keyword>
<evidence type="ECO:0000256" key="5">
    <source>
        <dbReference type="ARBA" id="ARBA00023136"/>
    </source>
</evidence>
<comment type="caution">
    <text evidence="7">The sequence shown here is derived from an EMBL/GenBank/DDBJ whole genome shotgun (WGS) entry which is preliminary data.</text>
</comment>
<evidence type="ECO:0000256" key="3">
    <source>
        <dbReference type="ARBA" id="ARBA00022692"/>
    </source>
</evidence>
<feature type="transmembrane region" description="Helical" evidence="6">
    <location>
        <begin position="45"/>
        <end position="63"/>
    </location>
</feature>
<proteinExistence type="inferred from homology"/>
<dbReference type="EMBL" id="JBCDNA010000001">
    <property type="protein sequence ID" value="MEL4455582.1"/>
    <property type="molecule type" value="Genomic_DNA"/>
</dbReference>
<evidence type="ECO:0000256" key="2">
    <source>
        <dbReference type="ARBA" id="ARBA00009694"/>
    </source>
</evidence>
<protein>
    <submittedName>
        <fullName evidence="7">DUF423 domain-containing protein</fullName>
    </submittedName>
</protein>
<dbReference type="PANTHER" id="PTHR43461:SF1">
    <property type="entry name" value="TRANSMEMBRANE PROTEIN 256"/>
    <property type="match status" value="1"/>
</dbReference>
<evidence type="ECO:0000256" key="4">
    <source>
        <dbReference type="ARBA" id="ARBA00022989"/>
    </source>
</evidence>
<feature type="transmembrane region" description="Helical" evidence="6">
    <location>
        <begin position="96"/>
        <end position="121"/>
    </location>
</feature>
<dbReference type="Pfam" id="PF04241">
    <property type="entry name" value="DUF423"/>
    <property type="match status" value="1"/>
</dbReference>
<organism evidence="7 8">
    <name type="scientific">Lutimonas vermicola</name>
    <dbReference type="NCBI Taxonomy" id="414288"/>
    <lineage>
        <taxon>Bacteria</taxon>
        <taxon>Pseudomonadati</taxon>
        <taxon>Bacteroidota</taxon>
        <taxon>Flavobacteriia</taxon>
        <taxon>Flavobacteriales</taxon>
        <taxon>Flavobacteriaceae</taxon>
        <taxon>Lutimonas</taxon>
    </lineage>
</organism>